<evidence type="ECO:0000313" key="3">
    <source>
        <dbReference type="Proteomes" id="UP001307889"/>
    </source>
</evidence>
<reference evidence="2 3" key="1">
    <citation type="submission" date="2023-09" db="EMBL/GenBank/DDBJ databases">
        <title>Nesidiocoris tenuis whole genome shotgun sequence.</title>
        <authorList>
            <person name="Shibata T."/>
            <person name="Shimoda M."/>
            <person name="Kobayashi T."/>
            <person name="Uehara T."/>
        </authorList>
    </citation>
    <scope>NUCLEOTIDE SEQUENCE [LARGE SCALE GENOMIC DNA]</scope>
    <source>
        <strain evidence="2 3">Japan</strain>
    </source>
</reference>
<evidence type="ECO:0000313" key="2">
    <source>
        <dbReference type="EMBL" id="BET02027.1"/>
    </source>
</evidence>
<organism evidence="2 3">
    <name type="scientific">Nesidiocoris tenuis</name>
    <dbReference type="NCBI Taxonomy" id="355587"/>
    <lineage>
        <taxon>Eukaryota</taxon>
        <taxon>Metazoa</taxon>
        <taxon>Ecdysozoa</taxon>
        <taxon>Arthropoda</taxon>
        <taxon>Hexapoda</taxon>
        <taxon>Insecta</taxon>
        <taxon>Pterygota</taxon>
        <taxon>Neoptera</taxon>
        <taxon>Paraneoptera</taxon>
        <taxon>Hemiptera</taxon>
        <taxon>Heteroptera</taxon>
        <taxon>Panheteroptera</taxon>
        <taxon>Cimicomorpha</taxon>
        <taxon>Miridae</taxon>
        <taxon>Dicyphina</taxon>
        <taxon>Nesidiocoris</taxon>
    </lineage>
</organism>
<feature type="compositionally biased region" description="Basic residues" evidence="1">
    <location>
        <begin position="325"/>
        <end position="336"/>
    </location>
</feature>
<proteinExistence type="predicted"/>
<sequence length="359" mass="40431">MDIQPGPSTKRAASPSMDDQSAKRFKSLEDRQGKMETLLEQILQNMTQRGPSVAFDEENSEFGDSDGESQSSLPCSPPRWQPPDLMGDSTQAISFPPAVQVQGPSIPDPESDINEQGISCQRIGSSGWNQVRYKEVQKALQVGGVFSQLQVNPELPHPGSKPSSDILEKFDQSLGIISHGLLQQRKAFADIISTIIKKYPAIADDARLAFTSADSKFKRISDDLLQYSCRKRAEVFEARRKLYEPDNPRVAQKLREIPTSQKYLYDEGLLNGLVQRYPSLGRRRSFRGSRSDHMQNYRSSYRVPETSGVSMPSAPSTSRNPMATRRGRGQAFRKNRQFQGEGNKKSFDPKRNQKPERRF</sequence>
<feature type="region of interest" description="Disordered" evidence="1">
    <location>
        <begin position="1"/>
        <end position="87"/>
    </location>
</feature>
<feature type="region of interest" description="Disordered" evidence="1">
    <location>
        <begin position="283"/>
        <end position="359"/>
    </location>
</feature>
<dbReference type="EMBL" id="AP028921">
    <property type="protein sequence ID" value="BET02027.1"/>
    <property type="molecule type" value="Genomic_DNA"/>
</dbReference>
<keyword evidence="3" id="KW-1185">Reference proteome</keyword>
<name>A0ABN7BCC9_9HEMI</name>
<feature type="compositionally biased region" description="Acidic residues" evidence="1">
    <location>
        <begin position="55"/>
        <end position="67"/>
    </location>
</feature>
<protein>
    <submittedName>
        <fullName evidence="2">Uncharacterized protein</fullName>
    </submittedName>
</protein>
<feature type="compositionally biased region" description="Basic and acidic residues" evidence="1">
    <location>
        <begin position="342"/>
        <end position="359"/>
    </location>
</feature>
<feature type="compositionally biased region" description="Polar residues" evidence="1">
    <location>
        <begin position="307"/>
        <end position="321"/>
    </location>
</feature>
<accession>A0ABN7BCC9</accession>
<evidence type="ECO:0000256" key="1">
    <source>
        <dbReference type="SAM" id="MobiDB-lite"/>
    </source>
</evidence>
<dbReference type="Proteomes" id="UP001307889">
    <property type="component" value="Chromosome 13"/>
</dbReference>
<gene>
    <name evidence="2" type="ORF">NTJ_14846</name>
</gene>
<feature type="compositionally biased region" description="Basic and acidic residues" evidence="1">
    <location>
        <begin position="20"/>
        <end position="34"/>
    </location>
</feature>